<feature type="domain" description="MYND-type" evidence="5">
    <location>
        <begin position="403"/>
        <end position="442"/>
    </location>
</feature>
<dbReference type="GO" id="GO:0008270">
    <property type="term" value="F:zinc ion binding"/>
    <property type="evidence" value="ECO:0007669"/>
    <property type="project" value="UniProtKB-KW"/>
</dbReference>
<evidence type="ECO:0000259" key="5">
    <source>
        <dbReference type="PROSITE" id="PS50865"/>
    </source>
</evidence>
<keyword evidence="7" id="KW-1185">Reference proteome</keyword>
<evidence type="ECO:0000256" key="4">
    <source>
        <dbReference type="PROSITE-ProRule" id="PRU00134"/>
    </source>
</evidence>
<gene>
    <name evidence="6" type="ORF">B0H17DRAFT_1257561</name>
</gene>
<evidence type="ECO:0000313" key="7">
    <source>
        <dbReference type="Proteomes" id="UP001221757"/>
    </source>
</evidence>
<sequence length="447" mass="51323">MQPHGAQANAIKLTNFRKAKRSDAVTKMARNLFVDSFVRAKRIGHVEERKQAINDLDSMLQLNAEMPAISIGVGRRPWRQFLFEPQYNLLLERITTGQYELDSPQTGLDQNAGSIDQLSIPSPLQLPSEKMPDFFPQPTDMLSSMLGSMRDRDPVSVQSIAESFGLLDGKWKDFVADKCTFGQRMIAGMNHGKFAQKTFGKNPALEPLTNELASLHLPALVQAYISAYEKRKPLAENWMDSWERYYAYVLRDCLNTMYFSRWMRGHPPEAVSLMATLADQIAEFPLEWPEVCEAQRQLERLEIFMWVALRTRQCAPKHAVHISLETRTKAITYLKNLKKLVTSELKTPKWRKDLAKDHLTMALNHIENALMHYLDGEQRFGGKSDLTGKPDHDQRWDVCGAKSSNCSVSDKHKLRECAKCHTVRYCCPEHQRQHWKEHKPTCFAPAY</sequence>
<dbReference type="EMBL" id="JARKIE010000236">
    <property type="protein sequence ID" value="KAJ7662983.1"/>
    <property type="molecule type" value="Genomic_DNA"/>
</dbReference>
<proteinExistence type="predicted"/>
<comment type="caution">
    <text evidence="6">The sequence shown here is derived from an EMBL/GenBank/DDBJ whole genome shotgun (WGS) entry which is preliminary data.</text>
</comment>
<evidence type="ECO:0000313" key="6">
    <source>
        <dbReference type="EMBL" id="KAJ7662983.1"/>
    </source>
</evidence>
<evidence type="ECO:0000256" key="2">
    <source>
        <dbReference type="ARBA" id="ARBA00022771"/>
    </source>
</evidence>
<evidence type="ECO:0000256" key="1">
    <source>
        <dbReference type="ARBA" id="ARBA00022723"/>
    </source>
</evidence>
<dbReference type="PROSITE" id="PS50865">
    <property type="entry name" value="ZF_MYND_2"/>
    <property type="match status" value="1"/>
</dbReference>
<evidence type="ECO:0000256" key="3">
    <source>
        <dbReference type="ARBA" id="ARBA00022833"/>
    </source>
</evidence>
<dbReference type="InterPro" id="IPR002893">
    <property type="entry name" value="Znf_MYND"/>
</dbReference>
<name>A0AAD7G3P9_MYCRO</name>
<reference evidence="6" key="1">
    <citation type="submission" date="2023-03" db="EMBL/GenBank/DDBJ databases">
        <title>Massive genome expansion in bonnet fungi (Mycena s.s.) driven by repeated elements and novel gene families across ecological guilds.</title>
        <authorList>
            <consortium name="Lawrence Berkeley National Laboratory"/>
            <person name="Harder C.B."/>
            <person name="Miyauchi S."/>
            <person name="Viragh M."/>
            <person name="Kuo A."/>
            <person name="Thoen E."/>
            <person name="Andreopoulos B."/>
            <person name="Lu D."/>
            <person name="Skrede I."/>
            <person name="Drula E."/>
            <person name="Henrissat B."/>
            <person name="Morin E."/>
            <person name="Kohler A."/>
            <person name="Barry K."/>
            <person name="LaButti K."/>
            <person name="Morin E."/>
            <person name="Salamov A."/>
            <person name="Lipzen A."/>
            <person name="Mereny Z."/>
            <person name="Hegedus B."/>
            <person name="Baldrian P."/>
            <person name="Stursova M."/>
            <person name="Weitz H."/>
            <person name="Taylor A."/>
            <person name="Grigoriev I.V."/>
            <person name="Nagy L.G."/>
            <person name="Martin F."/>
            <person name="Kauserud H."/>
        </authorList>
    </citation>
    <scope>NUCLEOTIDE SEQUENCE</scope>
    <source>
        <strain evidence="6">CBHHK067</strain>
    </source>
</reference>
<protein>
    <recommendedName>
        <fullName evidence="5">MYND-type domain-containing protein</fullName>
    </recommendedName>
</protein>
<dbReference type="Pfam" id="PF01753">
    <property type="entry name" value="zf-MYND"/>
    <property type="match status" value="1"/>
</dbReference>
<keyword evidence="1" id="KW-0479">Metal-binding</keyword>
<accession>A0AAD7G3P9</accession>
<keyword evidence="2 4" id="KW-0863">Zinc-finger</keyword>
<keyword evidence="3" id="KW-0862">Zinc</keyword>
<dbReference type="Gene3D" id="6.10.140.2220">
    <property type="match status" value="1"/>
</dbReference>
<dbReference type="SUPFAM" id="SSF144232">
    <property type="entry name" value="HIT/MYND zinc finger-like"/>
    <property type="match status" value="1"/>
</dbReference>
<dbReference type="Proteomes" id="UP001221757">
    <property type="component" value="Unassembled WGS sequence"/>
</dbReference>
<organism evidence="6 7">
    <name type="scientific">Mycena rosella</name>
    <name type="common">Pink bonnet</name>
    <name type="synonym">Agaricus rosellus</name>
    <dbReference type="NCBI Taxonomy" id="1033263"/>
    <lineage>
        <taxon>Eukaryota</taxon>
        <taxon>Fungi</taxon>
        <taxon>Dikarya</taxon>
        <taxon>Basidiomycota</taxon>
        <taxon>Agaricomycotina</taxon>
        <taxon>Agaricomycetes</taxon>
        <taxon>Agaricomycetidae</taxon>
        <taxon>Agaricales</taxon>
        <taxon>Marasmiineae</taxon>
        <taxon>Mycenaceae</taxon>
        <taxon>Mycena</taxon>
    </lineage>
</organism>
<dbReference type="AlphaFoldDB" id="A0AAD7G3P9"/>